<dbReference type="PANTHER" id="PTHR47199:SF2">
    <property type="entry name" value="PHOTOSYSTEM II STABILITY_ASSEMBLY FACTOR HCF136, CHLOROPLASTIC"/>
    <property type="match status" value="1"/>
</dbReference>
<feature type="region of interest" description="Disordered" evidence="1">
    <location>
        <begin position="359"/>
        <end position="390"/>
    </location>
</feature>
<proteinExistence type="predicted"/>
<dbReference type="RefSeq" id="WP_260472735.1">
    <property type="nucleotide sequence ID" value="NZ_RSDW01000001.1"/>
</dbReference>
<evidence type="ECO:0008006" key="4">
    <source>
        <dbReference type="Google" id="ProtNLM"/>
    </source>
</evidence>
<evidence type="ECO:0000313" key="3">
    <source>
        <dbReference type="Proteomes" id="UP000269669"/>
    </source>
</evidence>
<comment type="caution">
    <text evidence="2">The sequence shown here is derived from an EMBL/GenBank/DDBJ whole genome shotgun (WGS) entry which is preliminary data.</text>
</comment>
<organism evidence="2 3">
    <name type="scientific">Edaphobacter aggregans</name>
    <dbReference type="NCBI Taxonomy" id="570835"/>
    <lineage>
        <taxon>Bacteria</taxon>
        <taxon>Pseudomonadati</taxon>
        <taxon>Acidobacteriota</taxon>
        <taxon>Terriglobia</taxon>
        <taxon>Terriglobales</taxon>
        <taxon>Acidobacteriaceae</taxon>
        <taxon>Edaphobacter</taxon>
    </lineage>
</organism>
<dbReference type="PANTHER" id="PTHR47199">
    <property type="entry name" value="PHOTOSYSTEM II STABILITY/ASSEMBLY FACTOR HCF136, CHLOROPLASTIC"/>
    <property type="match status" value="1"/>
</dbReference>
<protein>
    <recommendedName>
        <fullName evidence="4">Photosynthesis system II assembly factor YCF48-like protein</fullName>
    </recommendedName>
</protein>
<evidence type="ECO:0000313" key="2">
    <source>
        <dbReference type="EMBL" id="RSL16113.1"/>
    </source>
</evidence>
<dbReference type="Gene3D" id="2.130.10.10">
    <property type="entry name" value="YVTN repeat-like/Quinoprotein amine dehydrogenase"/>
    <property type="match status" value="1"/>
</dbReference>
<accession>A0A3R9PRB3</accession>
<keyword evidence="3" id="KW-1185">Reference proteome</keyword>
<reference evidence="2 3" key="1">
    <citation type="submission" date="2018-12" db="EMBL/GenBank/DDBJ databases">
        <title>Sequencing of bacterial isolates from soil warming experiment in Harvard Forest, Massachusetts, USA.</title>
        <authorList>
            <person name="Deangelis K."/>
        </authorList>
    </citation>
    <scope>NUCLEOTIDE SEQUENCE [LARGE SCALE GENOMIC DNA]</scope>
    <source>
        <strain evidence="2 3">EB153</strain>
    </source>
</reference>
<dbReference type="Proteomes" id="UP000269669">
    <property type="component" value="Unassembled WGS sequence"/>
</dbReference>
<evidence type="ECO:0000256" key="1">
    <source>
        <dbReference type="SAM" id="MobiDB-lite"/>
    </source>
</evidence>
<gene>
    <name evidence="2" type="ORF">EDE15_1622</name>
</gene>
<dbReference type="AlphaFoldDB" id="A0A3R9PRB3"/>
<dbReference type="SUPFAM" id="SSF110296">
    <property type="entry name" value="Oligoxyloglucan reducing end-specific cellobiohydrolase"/>
    <property type="match status" value="1"/>
</dbReference>
<sequence>MQQKTTRHEDRVPHLRRGFIAPKVNNRAKRDPLVLALTLLLLAAPIARAQWDIQDSRTTASLRGIANVGAGVAWASGTEGTVLRTEDGGYLWQGCATPPGAEKLDFRGIQAFDENTAIVMSSGKGDLSRLYKTTDGCRTWKLLFTNPDKEGFWDAIQFETIPQNKKTQCFGALVGDPVNGNFPMFLSFDCGNKWERQIKQFPPPLTGEGLFAASNSSLLLKGLSRRAFVTGGISGARVLQYLVEADDTRGPADFEAKVAPGAKKLVYRPRHMQVDMLPWNVLSTSSGAFSIGSRVAERTFLDSEVIVGGDYSAPEHVGIAAYGFLGGSSADWHPAQTPPHGYRSAVAYDPTTKTWITVGPNGTDISRDDGKNWRPLKPTASEPPDADKNWNALSLPFVVGPKGRIGKLRGDALKPANP</sequence>
<dbReference type="InterPro" id="IPR015943">
    <property type="entry name" value="WD40/YVTN_repeat-like_dom_sf"/>
</dbReference>
<name>A0A3R9PRB3_9BACT</name>
<dbReference type="EMBL" id="RSDW01000001">
    <property type="protein sequence ID" value="RSL16113.1"/>
    <property type="molecule type" value="Genomic_DNA"/>
</dbReference>